<reference evidence="3 4" key="1">
    <citation type="submission" date="2015-09" db="EMBL/GenBank/DDBJ databases">
        <authorList>
            <consortium name="Pathogen Informatics"/>
            <person name="Wu L."/>
            <person name="Ma J."/>
        </authorList>
    </citation>
    <scope>NUCLEOTIDE SEQUENCE [LARGE SCALE GENOMIC DNA]</scope>
    <source>
        <strain evidence="3 4">2789STDY5834858</strain>
    </source>
</reference>
<dbReference type="Proteomes" id="UP000095488">
    <property type="component" value="Unassembled WGS sequence"/>
</dbReference>
<keyword evidence="1" id="KW-0472">Membrane</keyword>
<keyword evidence="3" id="KW-0378">Hydrolase</keyword>
<keyword evidence="4" id="KW-1185">Reference proteome</keyword>
<protein>
    <submittedName>
        <fullName evidence="3">Metal-dependent hydrolase</fullName>
    </submittedName>
</protein>
<dbReference type="InterPro" id="IPR036866">
    <property type="entry name" value="RibonucZ/Hydroxyglut_hydro"/>
</dbReference>
<name>A0ABP2APL0_SARVE</name>
<dbReference type="RefSeq" id="WP_070101137.1">
    <property type="nucleotide sequence ID" value="NZ_JAHLOJ010000001.1"/>
</dbReference>
<dbReference type="SUPFAM" id="SSF56281">
    <property type="entry name" value="Metallo-hydrolase/oxidoreductase"/>
    <property type="match status" value="1"/>
</dbReference>
<dbReference type="PANTHER" id="PTHR15032">
    <property type="entry name" value="N-ACYL-PHOSPHATIDYLETHANOLAMINE-HYDROLYZING PHOSPHOLIPASE D"/>
    <property type="match status" value="1"/>
</dbReference>
<comment type="caution">
    <text evidence="3">The sequence shown here is derived from an EMBL/GenBank/DDBJ whole genome shotgun (WGS) entry which is preliminary data.</text>
</comment>
<dbReference type="Gene3D" id="3.60.15.10">
    <property type="entry name" value="Ribonuclease Z/Hydroxyacylglutathione hydrolase-like"/>
    <property type="match status" value="1"/>
</dbReference>
<sequence length="423" mass="49321">MLVNLYSSGGKLCNMLFLLLKILIGIIIGLSIGAFFFMKYFPSFGAKAPKKGTTAFKESDHYKDNQFFYSITDIEKKPKKPYKALSNALWFIKNKIFRNPRLRPEGDLPFKKYEFKDLDSNVTSVTWFGHSSLLLEISGKRLLLDPMFGKIPSPVPYFGTRRFNQAPIDVEKIPSIDAVIFSHDHYDHLDYWTIKRIKDKVNHFFVPLGVAGHLERWNIPKNKITEIDWWNEVNFEGINLVCTPTKHFSGRSFANHTSLSCSWVIYNKKKKIFFSGDGDYEKHFKEIGEKYGPFDLTLMECGQYDIRWPNIHMFPEQSVQAHIDLKGKVMIPIHWATFALAFHDWDDSINRVIKEGEKKNIQISTPFIGERVILNDNAEYPTKKWWSELVHNNSEKDIYISEEIVDSQESYKDDYIKDIKKAN</sequence>
<gene>
    <name evidence="3" type="ORF">ERS852473_00501</name>
</gene>
<evidence type="ECO:0000256" key="1">
    <source>
        <dbReference type="SAM" id="Phobius"/>
    </source>
</evidence>
<evidence type="ECO:0000313" key="3">
    <source>
        <dbReference type="EMBL" id="CUN56808.1"/>
    </source>
</evidence>
<dbReference type="InterPro" id="IPR001279">
    <property type="entry name" value="Metallo-B-lactamas"/>
</dbReference>
<accession>A0ABP2APL0</accession>
<keyword evidence="1" id="KW-1133">Transmembrane helix</keyword>
<dbReference type="GO" id="GO:0016787">
    <property type="term" value="F:hydrolase activity"/>
    <property type="evidence" value="ECO:0007669"/>
    <property type="project" value="UniProtKB-KW"/>
</dbReference>
<proteinExistence type="predicted"/>
<evidence type="ECO:0000313" key="4">
    <source>
        <dbReference type="Proteomes" id="UP000095488"/>
    </source>
</evidence>
<dbReference type="PANTHER" id="PTHR15032:SF4">
    <property type="entry name" value="N-ACYL-PHOSPHATIDYLETHANOLAMINE-HYDROLYZING PHOSPHOLIPASE D"/>
    <property type="match status" value="1"/>
</dbReference>
<evidence type="ECO:0000259" key="2">
    <source>
        <dbReference type="Pfam" id="PF12706"/>
    </source>
</evidence>
<dbReference type="EMBL" id="CYZR01000002">
    <property type="protein sequence ID" value="CUN56808.1"/>
    <property type="molecule type" value="Genomic_DNA"/>
</dbReference>
<dbReference type="Pfam" id="PF12706">
    <property type="entry name" value="Lactamase_B_2"/>
    <property type="match status" value="1"/>
</dbReference>
<feature type="transmembrane region" description="Helical" evidence="1">
    <location>
        <begin position="15"/>
        <end position="37"/>
    </location>
</feature>
<keyword evidence="1" id="KW-0812">Transmembrane</keyword>
<feature type="domain" description="Metallo-beta-lactamase" evidence="2">
    <location>
        <begin position="141"/>
        <end position="335"/>
    </location>
</feature>
<organism evidence="3 4">
    <name type="scientific">Sarcina ventriculi</name>
    <name type="common">Clostridium ventriculi</name>
    <dbReference type="NCBI Taxonomy" id="1267"/>
    <lineage>
        <taxon>Bacteria</taxon>
        <taxon>Bacillati</taxon>
        <taxon>Bacillota</taxon>
        <taxon>Clostridia</taxon>
        <taxon>Eubacteriales</taxon>
        <taxon>Clostridiaceae</taxon>
        <taxon>Sarcina</taxon>
    </lineage>
</organism>